<protein>
    <submittedName>
        <fullName evidence="2">Uncharacterized protein</fullName>
    </submittedName>
</protein>
<gene>
    <name evidence="2" type="ORF">EXT02_00235</name>
</gene>
<keyword evidence="3" id="KW-1185">Reference proteome</keyword>
<reference evidence="2 3" key="1">
    <citation type="submission" date="2019-02" db="EMBL/GenBank/DDBJ databases">
        <title>Draft Genome Sequence of Maize Bushy Stunt-like Phytoplasma group 16SrI-B (Aster yellows) in South Africa.</title>
        <authorList>
            <person name="Coetzee B."/>
            <person name="Douglas-Smit N."/>
            <person name="Maree H.J."/>
            <person name="Burger J.T."/>
            <person name="Kruger K."/>
            <person name="Pietersen G."/>
        </authorList>
    </citation>
    <scope>NUCLEOTIDE SEQUENCE [LARGE SCALE GENOMIC DNA]</scope>
    <source>
        <strain evidence="2 3">De Villa</strain>
    </source>
</reference>
<dbReference type="RefSeq" id="WP_071345295.1">
    <property type="nucleotide sequence ID" value="NZ_CP035949.1"/>
</dbReference>
<keyword evidence="1" id="KW-0472">Membrane</keyword>
<dbReference type="EMBL" id="CP035949">
    <property type="protein sequence ID" value="QBF23664.1"/>
    <property type="molecule type" value="Genomic_DNA"/>
</dbReference>
<dbReference type="Proteomes" id="UP000289726">
    <property type="component" value="Chromosome"/>
</dbReference>
<accession>A0A4P6MA24</accession>
<name>A0A4P6MA24_9MOLU</name>
<keyword evidence="1" id="KW-0812">Transmembrane</keyword>
<proteinExistence type="predicted"/>
<organism evidence="2 3">
    <name type="scientific">'Catharanthus roseus' aster yellows phytoplasma</name>
    <dbReference type="NCBI Taxonomy" id="1193712"/>
    <lineage>
        <taxon>Bacteria</taxon>
        <taxon>Bacillati</taxon>
        <taxon>Mycoplasmatota</taxon>
        <taxon>Mollicutes</taxon>
        <taxon>Acholeplasmatales</taxon>
        <taxon>Acholeplasmataceae</taxon>
        <taxon>Candidatus Phytoplasma</taxon>
        <taxon>16SrI (Aster yellows group)</taxon>
    </lineage>
</organism>
<feature type="transmembrane region" description="Helical" evidence="1">
    <location>
        <begin position="12"/>
        <end position="34"/>
    </location>
</feature>
<evidence type="ECO:0000256" key="1">
    <source>
        <dbReference type="SAM" id="Phobius"/>
    </source>
</evidence>
<keyword evidence="1" id="KW-1133">Transmembrane helix</keyword>
<sequence>MKIKQFLDKNKKIILFIVGFLAILIIAFVVAINWKKFQKDPILQSTNEKTQELQVINDKVYQKSLLEENIPSLHPFSEGNSAQKEMFALLKTNFINTEPNWHLAIQEGLASKENDFSKLIQNNKFQVAKFKPQYTLVLLKAFSLYFDDKKMIL</sequence>
<evidence type="ECO:0000313" key="3">
    <source>
        <dbReference type="Proteomes" id="UP000289726"/>
    </source>
</evidence>
<dbReference type="AlphaFoldDB" id="A0A4P6MA24"/>
<evidence type="ECO:0000313" key="2">
    <source>
        <dbReference type="EMBL" id="QBF23664.1"/>
    </source>
</evidence>